<organism evidence="1 2">
    <name type="scientific">Calycomorphotria hydatis</name>
    <dbReference type="NCBI Taxonomy" id="2528027"/>
    <lineage>
        <taxon>Bacteria</taxon>
        <taxon>Pseudomonadati</taxon>
        <taxon>Planctomycetota</taxon>
        <taxon>Planctomycetia</taxon>
        <taxon>Planctomycetales</taxon>
        <taxon>Planctomycetaceae</taxon>
        <taxon>Calycomorphotria</taxon>
    </lineage>
</organism>
<evidence type="ECO:0000313" key="2">
    <source>
        <dbReference type="Proteomes" id="UP000319976"/>
    </source>
</evidence>
<proteinExistence type="predicted"/>
<keyword evidence="2" id="KW-1185">Reference proteome</keyword>
<dbReference type="EMBL" id="CP036316">
    <property type="protein sequence ID" value="QDT63196.1"/>
    <property type="molecule type" value="Genomic_DNA"/>
</dbReference>
<dbReference type="AlphaFoldDB" id="A0A517T489"/>
<sequence>MKPLLLNYSSENLLPMNGNFFRSVNTDTNLITAHIDNRYPNGVADHDGFVAKSRENEHAENSFSSHPVLRPEWNLAMKVMQAANRSVKHLLCGKCRIGCIDVARKKIFKARGVLAVCGERFSCSVYRPENDWAR</sequence>
<reference evidence="1 2" key="1">
    <citation type="submission" date="2019-02" db="EMBL/GenBank/DDBJ databases">
        <title>Deep-cultivation of Planctomycetes and their phenomic and genomic characterization uncovers novel biology.</title>
        <authorList>
            <person name="Wiegand S."/>
            <person name="Jogler M."/>
            <person name="Boedeker C."/>
            <person name="Pinto D."/>
            <person name="Vollmers J."/>
            <person name="Rivas-Marin E."/>
            <person name="Kohn T."/>
            <person name="Peeters S.H."/>
            <person name="Heuer A."/>
            <person name="Rast P."/>
            <person name="Oberbeckmann S."/>
            <person name="Bunk B."/>
            <person name="Jeske O."/>
            <person name="Meyerdierks A."/>
            <person name="Storesund J.E."/>
            <person name="Kallscheuer N."/>
            <person name="Luecker S."/>
            <person name="Lage O.M."/>
            <person name="Pohl T."/>
            <person name="Merkel B.J."/>
            <person name="Hornburger P."/>
            <person name="Mueller R.-W."/>
            <person name="Bruemmer F."/>
            <person name="Labrenz M."/>
            <person name="Spormann A.M."/>
            <person name="Op den Camp H."/>
            <person name="Overmann J."/>
            <person name="Amann R."/>
            <person name="Jetten M.S.M."/>
            <person name="Mascher T."/>
            <person name="Medema M.H."/>
            <person name="Devos D.P."/>
            <person name="Kaster A.-K."/>
            <person name="Ovreas L."/>
            <person name="Rohde M."/>
            <person name="Galperin M.Y."/>
            <person name="Jogler C."/>
        </authorList>
    </citation>
    <scope>NUCLEOTIDE SEQUENCE [LARGE SCALE GENOMIC DNA]</scope>
    <source>
        <strain evidence="1 2">V22</strain>
    </source>
</reference>
<dbReference type="KEGG" id="chya:V22_04140"/>
<accession>A0A517T489</accession>
<evidence type="ECO:0000313" key="1">
    <source>
        <dbReference type="EMBL" id="QDT63196.1"/>
    </source>
</evidence>
<dbReference type="Proteomes" id="UP000319976">
    <property type="component" value="Chromosome"/>
</dbReference>
<protein>
    <submittedName>
        <fullName evidence="1">Uncharacterized protein</fullName>
    </submittedName>
</protein>
<name>A0A517T489_9PLAN</name>
<gene>
    <name evidence="1" type="ORF">V22_04140</name>
</gene>